<reference evidence="1" key="1">
    <citation type="journal article" date="2021" name="ISME J.">
        <title>Mercury methylation by metabolically versatile and cosmopolitan marine bacteria.</title>
        <authorList>
            <person name="Lin H."/>
            <person name="Ascher D.B."/>
            <person name="Myung Y."/>
            <person name="Lamborg C.H."/>
            <person name="Hallam S.J."/>
            <person name="Gionfriddo C.M."/>
            <person name="Holt K.E."/>
            <person name="Moreau J.W."/>
        </authorList>
    </citation>
    <scope>NUCLEOTIDE SEQUENCE</scope>
    <source>
        <strain evidence="1">SI075_bin30</strain>
    </source>
</reference>
<dbReference type="Proteomes" id="UP000722459">
    <property type="component" value="Unassembled WGS sequence"/>
</dbReference>
<protein>
    <submittedName>
        <fullName evidence="1">Uncharacterized protein</fullName>
    </submittedName>
</protein>
<sequence length="69" mass="8196">MSNILLDVGVDEELRMKLLQEEQKMRSKQPEAWTKAKFRKYANFGRNRNRSVEDILSDEVKDEKILAKK</sequence>
<gene>
    <name evidence="1" type="ORF">HON47_01640</name>
</gene>
<evidence type="ECO:0000313" key="2">
    <source>
        <dbReference type="Proteomes" id="UP000722459"/>
    </source>
</evidence>
<dbReference type="EMBL" id="JABJNZ010000023">
    <property type="protein sequence ID" value="MBT4870255.1"/>
    <property type="molecule type" value="Genomic_DNA"/>
</dbReference>
<evidence type="ECO:0000313" key="1">
    <source>
        <dbReference type="EMBL" id="MBT4870255.1"/>
    </source>
</evidence>
<organism evidence="1 2">
    <name type="scientific">Candidatus Iainarchaeum sp</name>
    <dbReference type="NCBI Taxonomy" id="3101447"/>
    <lineage>
        <taxon>Archaea</taxon>
        <taxon>Candidatus Iainarchaeota</taxon>
        <taxon>Candidatus Iainarchaeia</taxon>
        <taxon>Candidatus Iainarchaeales</taxon>
        <taxon>Candidatus Iainarchaeaceae</taxon>
        <taxon>Candidatus Iainarchaeum</taxon>
    </lineage>
</organism>
<proteinExistence type="predicted"/>
<name>A0A8T5GE62_9ARCH</name>
<accession>A0A8T5GE62</accession>
<comment type="caution">
    <text evidence="1">The sequence shown here is derived from an EMBL/GenBank/DDBJ whole genome shotgun (WGS) entry which is preliminary data.</text>
</comment>
<dbReference type="AlphaFoldDB" id="A0A8T5GE62"/>